<dbReference type="Proteomes" id="UP001415857">
    <property type="component" value="Unassembled WGS sequence"/>
</dbReference>
<feature type="compositionally biased region" description="Basic and acidic residues" evidence="5">
    <location>
        <begin position="254"/>
        <end position="264"/>
    </location>
</feature>
<dbReference type="GO" id="GO:0006397">
    <property type="term" value="P:mRNA processing"/>
    <property type="evidence" value="ECO:0007669"/>
    <property type="project" value="UniProtKB-KW"/>
</dbReference>
<keyword evidence="1" id="KW-0507">mRNA processing</keyword>
<feature type="compositionally biased region" description="Basic and acidic residues" evidence="5">
    <location>
        <begin position="102"/>
        <end position="172"/>
    </location>
</feature>
<feature type="domain" description="RRM" evidence="6">
    <location>
        <begin position="564"/>
        <end position="640"/>
    </location>
</feature>
<keyword evidence="3" id="KW-0508">mRNA splicing</keyword>
<feature type="compositionally biased region" description="Basic and acidic residues" evidence="5">
    <location>
        <begin position="179"/>
        <end position="245"/>
    </location>
</feature>
<evidence type="ECO:0000256" key="2">
    <source>
        <dbReference type="ARBA" id="ARBA00022884"/>
    </source>
</evidence>
<dbReference type="Gene3D" id="3.30.70.330">
    <property type="match status" value="4"/>
</dbReference>
<gene>
    <name evidence="7" type="ORF">L1049_016606</name>
</gene>
<proteinExistence type="predicted"/>
<feature type="compositionally biased region" description="Basic and acidic residues" evidence="5">
    <location>
        <begin position="1"/>
        <end position="11"/>
    </location>
</feature>
<feature type="domain" description="RRM" evidence="6">
    <location>
        <begin position="431"/>
        <end position="514"/>
    </location>
</feature>
<dbReference type="FunFam" id="3.30.70.330:FF:000879">
    <property type="entry name" value="Splicing factor U2af large subunit A"/>
    <property type="match status" value="1"/>
</dbReference>
<evidence type="ECO:0000256" key="1">
    <source>
        <dbReference type="ARBA" id="ARBA00022664"/>
    </source>
</evidence>
<protein>
    <recommendedName>
        <fullName evidence="6">RRM domain-containing protein</fullName>
    </recommendedName>
</protein>
<keyword evidence="8" id="KW-1185">Reference proteome</keyword>
<dbReference type="GO" id="GO:0008380">
    <property type="term" value="P:RNA splicing"/>
    <property type="evidence" value="ECO:0007669"/>
    <property type="project" value="UniProtKB-KW"/>
</dbReference>
<dbReference type="PROSITE" id="PS50102">
    <property type="entry name" value="RRM"/>
    <property type="match status" value="2"/>
</dbReference>
<dbReference type="GO" id="GO:0003723">
    <property type="term" value="F:RNA binding"/>
    <property type="evidence" value="ECO:0007669"/>
    <property type="project" value="UniProtKB-UniRule"/>
</dbReference>
<evidence type="ECO:0000256" key="5">
    <source>
        <dbReference type="SAM" id="MobiDB-lite"/>
    </source>
</evidence>
<comment type="caution">
    <text evidence="7">The sequence shown here is derived from an EMBL/GenBank/DDBJ whole genome shotgun (WGS) entry which is preliminary data.</text>
</comment>
<reference evidence="7 8" key="1">
    <citation type="journal article" date="2024" name="Plant J.">
        <title>Genome sequences and population genomics reveal climatic adaptation and genomic divergence between two closely related sweetgum species.</title>
        <authorList>
            <person name="Xu W.Q."/>
            <person name="Ren C.Q."/>
            <person name="Zhang X.Y."/>
            <person name="Comes H.P."/>
            <person name="Liu X.H."/>
            <person name="Li Y.G."/>
            <person name="Kettle C.J."/>
            <person name="Jalonen R."/>
            <person name="Gaisberger H."/>
            <person name="Ma Y.Z."/>
            <person name="Qiu Y.X."/>
        </authorList>
    </citation>
    <scope>NUCLEOTIDE SEQUENCE [LARGE SCALE GENOMIC DNA]</scope>
    <source>
        <strain evidence="7">Hangzhou</strain>
    </source>
</reference>
<dbReference type="SUPFAM" id="SSF54928">
    <property type="entry name" value="RNA-binding domain, RBD"/>
    <property type="match status" value="2"/>
</dbReference>
<feature type="compositionally biased region" description="Polar residues" evidence="5">
    <location>
        <begin position="265"/>
        <end position="275"/>
    </location>
</feature>
<evidence type="ECO:0000313" key="8">
    <source>
        <dbReference type="Proteomes" id="UP001415857"/>
    </source>
</evidence>
<dbReference type="AlphaFoldDB" id="A0AAP0X3K7"/>
<dbReference type="InterPro" id="IPR035979">
    <property type="entry name" value="RBD_domain_sf"/>
</dbReference>
<dbReference type="InterPro" id="IPR012677">
    <property type="entry name" value="Nucleotide-bd_a/b_plait_sf"/>
</dbReference>
<dbReference type="EMBL" id="JBBPBK010000003">
    <property type="protein sequence ID" value="KAK9288157.1"/>
    <property type="molecule type" value="Genomic_DNA"/>
</dbReference>
<evidence type="ECO:0000256" key="3">
    <source>
        <dbReference type="ARBA" id="ARBA00023187"/>
    </source>
</evidence>
<accession>A0AAP0X3K7</accession>
<dbReference type="SMART" id="SM00360">
    <property type="entry name" value="RRM"/>
    <property type="match status" value="2"/>
</dbReference>
<evidence type="ECO:0000313" key="7">
    <source>
        <dbReference type="EMBL" id="KAK9288157.1"/>
    </source>
</evidence>
<feature type="compositionally biased region" description="Basic and acidic residues" evidence="5">
    <location>
        <begin position="282"/>
        <end position="305"/>
    </location>
</feature>
<organism evidence="7 8">
    <name type="scientific">Liquidambar formosana</name>
    <name type="common">Formosan gum</name>
    <dbReference type="NCBI Taxonomy" id="63359"/>
    <lineage>
        <taxon>Eukaryota</taxon>
        <taxon>Viridiplantae</taxon>
        <taxon>Streptophyta</taxon>
        <taxon>Embryophyta</taxon>
        <taxon>Tracheophyta</taxon>
        <taxon>Spermatophyta</taxon>
        <taxon>Magnoliopsida</taxon>
        <taxon>eudicotyledons</taxon>
        <taxon>Gunneridae</taxon>
        <taxon>Pentapetalae</taxon>
        <taxon>Saxifragales</taxon>
        <taxon>Altingiaceae</taxon>
        <taxon>Liquidambar</taxon>
    </lineage>
</organism>
<evidence type="ECO:0000256" key="4">
    <source>
        <dbReference type="PROSITE-ProRule" id="PRU00176"/>
    </source>
</evidence>
<evidence type="ECO:0000259" key="6">
    <source>
        <dbReference type="PROSITE" id="PS50102"/>
    </source>
</evidence>
<sequence length="960" mass="106972">MSRFSRQREKYGYSSELSLDNHNEGTAARTRPFSFDEIMLKRKNKKVSEGVNEGAVEAVNKLGKDIVENVSDHFESGRGYERNKNSLPGVVKHVPEDILKVSSIEKDSTYMKENDLAKGKNKSSHESETKLKAKLDKDMSNEAKGGRIDKRVYGRRKDDERPRDDSENESERKHSKNLLGKDRYADRSRGKSERESKRKHRNGDDEKNRDRNTVTKHDTGKRPDLVFLERKERRETTQSRYEESRPKRRRSRSREHEKDRDRRSISLSPRAQNRPSYHKRVHGELSSHSLKDRPGRQHSDVERNKISTNGSGSHYRRPGGFASGIGGYSPRKRRSEAAVRTPSPTNRSPEKKNAGWDLPPTKTDILFTSSVSNFQSSSQIVSSNVHEMASAVPVASSTAKPLSGVFANTLSTKNNASIDAIQLTQATRPMRRLYLENVPASASEKAVIECFNSFLLSSGVNYIRGTEPCISCIIHKEKGQALVEFLTPEDASAALSFDGCYFYGSILKIRRPKDFVEVAFLRYVVVTIHVAGFQTVAIFMQTGVPEKSVASVDAISNTVKDSPHKIFIGGISKALSSEMIMGIASAFGPLKAYHFLVNEDHNEPCAFLEYVDQSVTLKACAGLNGMKLGGQVLTAVQAIPNDLSVENTGNSPFYGIPEHAKPLLEKPTQVLKLKNVFNPEGLSSLSEQEMEEILEDIRLECARFGTVKSVNVVKFDNNCTTNPEAYEVTDHSGSAGALQDLGCEGKNTRTETLEEVTDYVSGGISGAEFPSNVREFIEVDKIAEDDSINNDKLADSLMKDESCEPDQTDSNMAVEEQICQNDSDAISQELPNNLESTKAQSNLHDDKVTDIIQVQDLDMEDRLRPEEELNSEEVNATLQEAFVGLDVSVGTKSDAIGKGDNKEQVCDLGHVFERGCVLVEYGRTEASCMAAHCLHGRFFDDQIVSVGYVAHDLYRLRFPK</sequence>
<dbReference type="Pfam" id="PF00076">
    <property type="entry name" value="RRM_1"/>
    <property type="match status" value="1"/>
</dbReference>
<feature type="region of interest" description="Disordered" evidence="5">
    <location>
        <begin position="1"/>
        <end position="30"/>
    </location>
</feature>
<dbReference type="PANTHER" id="PTHR23139">
    <property type="entry name" value="RNA-BINDING PROTEIN"/>
    <property type="match status" value="1"/>
</dbReference>
<feature type="region of interest" description="Disordered" evidence="5">
    <location>
        <begin position="102"/>
        <end position="359"/>
    </location>
</feature>
<dbReference type="InterPro" id="IPR000504">
    <property type="entry name" value="RRM_dom"/>
</dbReference>
<name>A0AAP0X3K7_LIQFO</name>
<keyword evidence="2 4" id="KW-0694">RNA-binding</keyword>